<evidence type="ECO:0000256" key="2">
    <source>
        <dbReference type="ARBA" id="ARBA00009223"/>
    </source>
</evidence>
<feature type="compositionally biased region" description="Acidic residues" evidence="6">
    <location>
        <begin position="198"/>
        <end position="212"/>
    </location>
</feature>
<feature type="domain" description="UTP25 NTP hydrolase-like" evidence="8">
    <location>
        <begin position="316"/>
        <end position="581"/>
    </location>
</feature>
<feature type="region of interest" description="Disordered" evidence="6">
    <location>
        <begin position="1"/>
        <end position="22"/>
    </location>
</feature>
<reference evidence="10" key="1">
    <citation type="submission" date="2025-08" db="UniProtKB">
        <authorList>
            <consortium name="RefSeq"/>
        </authorList>
    </citation>
    <scope>IDENTIFICATION</scope>
</reference>
<keyword evidence="3" id="KW-0539">Nucleus</keyword>
<dbReference type="Pfam" id="PF22916">
    <property type="entry name" value="UTP25_NTPase-like"/>
    <property type="match status" value="1"/>
</dbReference>
<evidence type="ECO:0000256" key="1">
    <source>
        <dbReference type="ARBA" id="ARBA00004604"/>
    </source>
</evidence>
<proteinExistence type="inferred from homology"/>
<dbReference type="PANTHER" id="PTHR12933">
    <property type="entry name" value="ORF PROTEIN-RELATED"/>
    <property type="match status" value="1"/>
</dbReference>
<evidence type="ECO:0000259" key="8">
    <source>
        <dbReference type="Pfam" id="PF22916"/>
    </source>
</evidence>
<accession>A0ABM0JWS1</accession>
<dbReference type="InterPro" id="IPR010678">
    <property type="entry name" value="UTP25"/>
</dbReference>
<evidence type="ECO:0000256" key="4">
    <source>
        <dbReference type="ARBA" id="ARBA00024421"/>
    </source>
</evidence>
<dbReference type="Gene3D" id="3.40.50.300">
    <property type="entry name" value="P-loop containing nucleotide triphosphate hydrolases"/>
    <property type="match status" value="1"/>
</dbReference>
<dbReference type="PANTHER" id="PTHR12933:SF0">
    <property type="entry name" value="U3 SMALL NUCLEOLAR RNA-ASSOCIATED PROTEIN 25 HOMOLOG"/>
    <property type="match status" value="1"/>
</dbReference>
<comment type="subcellular location">
    <subcellularLocation>
        <location evidence="1">Nucleus</location>
        <location evidence="1">Nucleolus</location>
    </subcellularLocation>
</comment>
<dbReference type="InterPro" id="IPR053939">
    <property type="entry name" value="UTP25_C"/>
</dbReference>
<keyword evidence="9" id="KW-1185">Reference proteome</keyword>
<gene>
    <name evidence="10" type="primary">LOC101858287</name>
</gene>
<dbReference type="Proteomes" id="UP000694888">
    <property type="component" value="Unplaced"/>
</dbReference>
<feature type="compositionally biased region" description="Basic and acidic residues" evidence="6">
    <location>
        <begin position="173"/>
        <end position="197"/>
    </location>
</feature>
<organism evidence="9 10">
    <name type="scientific">Aplysia californica</name>
    <name type="common">California sea hare</name>
    <dbReference type="NCBI Taxonomy" id="6500"/>
    <lineage>
        <taxon>Eukaryota</taxon>
        <taxon>Metazoa</taxon>
        <taxon>Spiralia</taxon>
        <taxon>Lophotrochozoa</taxon>
        <taxon>Mollusca</taxon>
        <taxon>Gastropoda</taxon>
        <taxon>Heterobranchia</taxon>
        <taxon>Euthyneura</taxon>
        <taxon>Tectipleura</taxon>
        <taxon>Aplysiida</taxon>
        <taxon>Aplysioidea</taxon>
        <taxon>Aplysiidae</taxon>
        <taxon>Aplysia</taxon>
    </lineage>
</organism>
<dbReference type="RefSeq" id="XP_005103363.1">
    <property type="nucleotide sequence ID" value="XM_005103306.3"/>
</dbReference>
<name>A0ABM0JWS1_APLCA</name>
<evidence type="ECO:0000256" key="3">
    <source>
        <dbReference type="ARBA" id="ARBA00023242"/>
    </source>
</evidence>
<dbReference type="GeneID" id="101858287"/>
<evidence type="ECO:0000256" key="5">
    <source>
        <dbReference type="ARBA" id="ARBA00032325"/>
    </source>
</evidence>
<dbReference type="InterPro" id="IPR053940">
    <property type="entry name" value="UTP25_NTPase-like"/>
</dbReference>
<evidence type="ECO:0000256" key="6">
    <source>
        <dbReference type="SAM" id="MobiDB-lite"/>
    </source>
</evidence>
<sequence length="775" mass="89708">MPFNRKRQGSGHGRKQFKRKKYNLLTLRQNKDLKEFGELHPVDDNPAAVKKYTKVQDTSRENQDTAISSSDEDSEEEVPVLKQLMLEIGVEEKPPESEEESDSDDGEEQEEDIGTEVDNEEEEEEDDSDAESDHEGEDLAEDGEADSGDTDNNDEDQNSSFNLSEKDEEDSDADRNNLKHSDCEDEKHTDEIGPKEIDEAEDESDEEQEEDDLCLKESDPFTKHFEEEHDIERITEGNSVKWKKSAVKVPGLGASTLMYQDADLLADVNADSDLKKLHVKQKLIDQIGVANAQHCNVNSGALRPQQHKLFQVLNSYQDLLFPKQTFHNTEEIRLVYCLHALNHVLKARSRVMSHNAKMKAKKKAADEDVEYRDQGLTRPKVLILLPYRDRALKVVKMFITLLSSSKVKVSSLKRFESEFSELEKSGLAEKSYKPDDFKKTFEGNTDDNFRVGMSLSKNTLHLYSPFYESDVILASPLGLRAIIGLEGDKSRDFDFLSSIEVLLVDQTDIFLMQNWDHFAHVLKHLHLQPREFHGVDFSRVRMWAINGWSKFYRQTVIFSSVILPEILTVFNKSCHNFAGKVKVHRDTEKGTIQSSLYDSPQFFHRVACDSLDGLSQRQAKFEYLKKKVIPYHTSSGMKQTLIYCSYFSFVMLRNFFREAEIDFLFINEYDSEKHMRNARIHFRKRHPHFMLYTERLHFHYRFRLRGIHHIVWFDLPQYPAFYPELINLMDTSHQACTSTVLFTRFEGQKLMEVVGSKQAAHMMNSEKNVNMITVS</sequence>
<evidence type="ECO:0000259" key="7">
    <source>
        <dbReference type="Pfam" id="PF06862"/>
    </source>
</evidence>
<feature type="region of interest" description="Disordered" evidence="6">
    <location>
        <begin position="36"/>
        <end position="213"/>
    </location>
</feature>
<feature type="domain" description="UTP25 C-terminal" evidence="7">
    <location>
        <begin position="595"/>
        <end position="769"/>
    </location>
</feature>
<comment type="similarity">
    <text evidence="2">Belongs to the UTP25 family.</text>
</comment>
<dbReference type="Pfam" id="PF06862">
    <property type="entry name" value="Utp25_C"/>
    <property type="match status" value="1"/>
</dbReference>
<evidence type="ECO:0000313" key="10">
    <source>
        <dbReference type="RefSeq" id="XP_005103363.1"/>
    </source>
</evidence>
<dbReference type="InterPro" id="IPR027417">
    <property type="entry name" value="P-loop_NTPase"/>
</dbReference>
<protein>
    <recommendedName>
        <fullName evidence="4">U3 small nucleolar RNA-associated protein 25 homolog</fullName>
    </recommendedName>
    <alternativeName>
        <fullName evidence="5">UTP25 small subunit processor component</fullName>
    </alternativeName>
</protein>
<evidence type="ECO:0000313" key="9">
    <source>
        <dbReference type="Proteomes" id="UP000694888"/>
    </source>
</evidence>
<feature type="compositionally biased region" description="Acidic residues" evidence="6">
    <location>
        <begin position="97"/>
        <end position="157"/>
    </location>
</feature>